<dbReference type="EMBL" id="FONL01000009">
    <property type="protein sequence ID" value="SFE56256.1"/>
    <property type="molecule type" value="Genomic_DNA"/>
</dbReference>
<keyword evidence="2" id="KW-1185">Reference proteome</keyword>
<sequence>MRKELDYFWVGKEYGGRQSLLPDFIMRFAGCAAVTACDSLIYMTLYKNKKDLCPFSTDELRGRDYVNFFKTVKPYLRPRFGGVNRLEIFVDGFKRFLKEHGQTALEVLPWSGNNTEKNTVDTIKRQIDRGFLIPYLLLHHQNPAFENYEWHWFLLTGYEEKPDGRFMVKAVTYGSFEWLDFAKLWNTGYNRKGGLVLLQDSVS</sequence>
<proteinExistence type="predicted"/>
<organism evidence="1 2">
    <name type="scientific">Succiniclasticum ruminis DSM 9236</name>
    <dbReference type="NCBI Taxonomy" id="1123323"/>
    <lineage>
        <taxon>Bacteria</taxon>
        <taxon>Bacillati</taxon>
        <taxon>Bacillota</taxon>
        <taxon>Negativicutes</taxon>
        <taxon>Acidaminococcales</taxon>
        <taxon>Acidaminococcaceae</taxon>
        <taxon>Succiniclasticum</taxon>
    </lineage>
</organism>
<dbReference type="STRING" id="1123323.SAMN05216245_10930"/>
<evidence type="ECO:0000313" key="1">
    <source>
        <dbReference type="EMBL" id="SFE56256.1"/>
    </source>
</evidence>
<evidence type="ECO:0000313" key="2">
    <source>
        <dbReference type="Proteomes" id="UP000198896"/>
    </source>
</evidence>
<dbReference type="AlphaFoldDB" id="A0A1I2BJD1"/>
<gene>
    <name evidence="1" type="ORF">SAMN05216245_10930</name>
</gene>
<name>A0A1I2BJD1_9FIRM</name>
<dbReference type="OrthoDB" id="370604at2"/>
<evidence type="ECO:0008006" key="3">
    <source>
        <dbReference type="Google" id="ProtNLM"/>
    </source>
</evidence>
<dbReference type="Proteomes" id="UP000198896">
    <property type="component" value="Unassembled WGS sequence"/>
</dbReference>
<protein>
    <recommendedName>
        <fullName evidence="3">Peptidase C39-like domain-containing protein</fullName>
    </recommendedName>
</protein>
<accession>A0A1I2BJD1</accession>
<reference evidence="1 2" key="1">
    <citation type="submission" date="2016-10" db="EMBL/GenBank/DDBJ databases">
        <authorList>
            <person name="de Groot N.N."/>
        </authorList>
    </citation>
    <scope>NUCLEOTIDE SEQUENCE [LARGE SCALE GENOMIC DNA]</scope>
    <source>
        <strain evidence="1 2">DSM 9236</strain>
    </source>
</reference>